<keyword evidence="3" id="KW-1185">Reference proteome</keyword>
<keyword evidence="1" id="KW-0812">Transmembrane</keyword>
<protein>
    <recommendedName>
        <fullName evidence="4">ABC transmembrane type-1 domain-containing protein</fullName>
    </recommendedName>
</protein>
<name>A0ABX8M8Y2_9PSED</name>
<evidence type="ECO:0000256" key="1">
    <source>
        <dbReference type="SAM" id="Phobius"/>
    </source>
</evidence>
<dbReference type="Proteomes" id="UP001047646">
    <property type="component" value="Chromosome"/>
</dbReference>
<reference evidence="2" key="1">
    <citation type="journal article" date="2021" name="Microorganisms">
        <title>The Ever-Expanding Pseudomonas Genus: Description of 43 New Species and Partition of the Pseudomonas putida Group.</title>
        <authorList>
            <person name="Girard L."/>
            <person name="Lood C."/>
            <person name="Hofte M."/>
            <person name="Vandamme P."/>
            <person name="Rokni-Zadeh H."/>
            <person name="van Noort V."/>
            <person name="Lavigne R."/>
            <person name="De Mot R."/>
        </authorList>
    </citation>
    <scope>NUCLEOTIDE SEQUENCE</scope>
    <source>
        <strain evidence="2">COW39</strain>
    </source>
</reference>
<feature type="transmembrane region" description="Helical" evidence="1">
    <location>
        <begin position="35"/>
        <end position="61"/>
    </location>
</feature>
<keyword evidence="1" id="KW-1133">Transmembrane helix</keyword>
<sequence length="136" mass="14972">MKKGAMVPVLARSGKPFLAGWYCFARYPGAGLRRWVALFLLIIWAKVLPGSAFAAFVSEYFSNLHLARRFDGLSARPWHYALQAAPLLVAEAFQTKAIVAWPGYCRLENTECSAAILTPGVLAVIRVVHLLAKVVL</sequence>
<keyword evidence="1" id="KW-0472">Membrane</keyword>
<evidence type="ECO:0000313" key="3">
    <source>
        <dbReference type="Proteomes" id="UP001047646"/>
    </source>
</evidence>
<evidence type="ECO:0000313" key="2">
    <source>
        <dbReference type="EMBL" id="QXH35539.1"/>
    </source>
</evidence>
<organism evidence="2 3">
    <name type="scientific">Pseudomonas muyukensis</name>
    <dbReference type="NCBI Taxonomy" id="2842357"/>
    <lineage>
        <taxon>Bacteria</taxon>
        <taxon>Pseudomonadati</taxon>
        <taxon>Pseudomonadota</taxon>
        <taxon>Gammaproteobacteria</taxon>
        <taxon>Pseudomonadales</taxon>
        <taxon>Pseudomonadaceae</taxon>
        <taxon>Pseudomonas</taxon>
    </lineage>
</organism>
<gene>
    <name evidence="2" type="ORF">KSS95_01545</name>
</gene>
<accession>A0ABX8M8Y2</accession>
<proteinExistence type="predicted"/>
<evidence type="ECO:0008006" key="4">
    <source>
        <dbReference type="Google" id="ProtNLM"/>
    </source>
</evidence>
<dbReference type="RefSeq" id="WP_217851025.1">
    <property type="nucleotide sequence ID" value="NZ_CP077073.1"/>
</dbReference>
<dbReference type="EMBL" id="CP077073">
    <property type="protein sequence ID" value="QXH35539.1"/>
    <property type="molecule type" value="Genomic_DNA"/>
</dbReference>